<dbReference type="RefSeq" id="WP_069785967.1">
    <property type="nucleotide sequence ID" value="NZ_FNOX01000001.1"/>
</dbReference>
<dbReference type="Proteomes" id="UP000182902">
    <property type="component" value="Unassembled WGS sequence"/>
</dbReference>
<evidence type="ECO:0000256" key="1">
    <source>
        <dbReference type="SAM" id="MobiDB-lite"/>
    </source>
</evidence>
<organism evidence="2 3">
    <name type="scientific">Pseudomonas salomonii</name>
    <dbReference type="NCBI Taxonomy" id="191391"/>
    <lineage>
        <taxon>Bacteria</taxon>
        <taxon>Pseudomonadati</taxon>
        <taxon>Pseudomonadota</taxon>
        <taxon>Gammaproteobacteria</taxon>
        <taxon>Pseudomonadales</taxon>
        <taxon>Pseudomonadaceae</taxon>
        <taxon>Pseudomonas</taxon>
    </lineage>
</organism>
<dbReference type="AlphaFoldDB" id="A0A1H3C1U2"/>
<reference evidence="2 3" key="1">
    <citation type="submission" date="2016-10" db="EMBL/GenBank/DDBJ databases">
        <authorList>
            <person name="de Groot N.N."/>
        </authorList>
    </citation>
    <scope>NUCLEOTIDE SEQUENCE [LARGE SCALE GENOMIC DNA]</scope>
    <source>
        <strain evidence="2 3">ICMP 14252</strain>
    </source>
</reference>
<dbReference type="EMBL" id="FNOX01000001">
    <property type="protein sequence ID" value="SDX48035.1"/>
    <property type="molecule type" value="Genomic_DNA"/>
</dbReference>
<feature type="region of interest" description="Disordered" evidence="1">
    <location>
        <begin position="48"/>
        <end position="69"/>
    </location>
</feature>
<accession>A0A1H3C1U2</accession>
<feature type="compositionally biased region" description="Basic and acidic residues" evidence="1">
    <location>
        <begin position="57"/>
        <end position="69"/>
    </location>
</feature>
<name>A0A1H3C1U2_9PSED</name>
<evidence type="ECO:0000313" key="2">
    <source>
        <dbReference type="EMBL" id="SDX48035.1"/>
    </source>
</evidence>
<sequence length="69" mass="7696">MPAITDPHTGLISFQKALLSGTIKPKRCKDGSSYRAYGDFRGERIDVRSTTQSGAESKWREKANHKANE</sequence>
<protein>
    <submittedName>
        <fullName evidence="2">Uncharacterized protein</fullName>
    </submittedName>
</protein>
<gene>
    <name evidence="2" type="ORF">SAMN05216247_101144</name>
</gene>
<proteinExistence type="predicted"/>
<evidence type="ECO:0000313" key="3">
    <source>
        <dbReference type="Proteomes" id="UP000182902"/>
    </source>
</evidence>